<gene>
    <name evidence="2" type="ORF">J2S41_005690</name>
</gene>
<evidence type="ECO:0000313" key="2">
    <source>
        <dbReference type="EMBL" id="MDR7278912.1"/>
    </source>
</evidence>
<evidence type="ECO:0000313" key="3">
    <source>
        <dbReference type="Proteomes" id="UP001183643"/>
    </source>
</evidence>
<name>A0AAE3YUJ6_9ACTN</name>
<organism evidence="2 3">
    <name type="scientific">Catenuloplanes atrovinosus</name>
    <dbReference type="NCBI Taxonomy" id="137266"/>
    <lineage>
        <taxon>Bacteria</taxon>
        <taxon>Bacillati</taxon>
        <taxon>Actinomycetota</taxon>
        <taxon>Actinomycetes</taxon>
        <taxon>Micromonosporales</taxon>
        <taxon>Micromonosporaceae</taxon>
        <taxon>Catenuloplanes</taxon>
    </lineage>
</organism>
<dbReference type="RefSeq" id="WP_310372114.1">
    <property type="nucleotide sequence ID" value="NZ_JAVDYB010000001.1"/>
</dbReference>
<protein>
    <submittedName>
        <fullName evidence="2">Uncharacterized protein</fullName>
    </submittedName>
</protein>
<evidence type="ECO:0000256" key="1">
    <source>
        <dbReference type="SAM" id="MobiDB-lite"/>
    </source>
</evidence>
<feature type="region of interest" description="Disordered" evidence="1">
    <location>
        <begin position="1"/>
        <end position="73"/>
    </location>
</feature>
<reference evidence="2" key="1">
    <citation type="submission" date="2023-07" db="EMBL/GenBank/DDBJ databases">
        <title>Sequencing the genomes of 1000 actinobacteria strains.</title>
        <authorList>
            <person name="Klenk H.-P."/>
        </authorList>
    </citation>
    <scope>NUCLEOTIDE SEQUENCE</scope>
    <source>
        <strain evidence="2">DSM 44707</strain>
    </source>
</reference>
<accession>A0AAE3YUJ6</accession>
<keyword evidence="3" id="KW-1185">Reference proteome</keyword>
<dbReference type="AlphaFoldDB" id="A0AAE3YUJ6"/>
<dbReference type="Proteomes" id="UP001183643">
    <property type="component" value="Unassembled WGS sequence"/>
</dbReference>
<sequence>MTVKTKPSAPLHPFAADPELRADHAGRGTCGKCGKPGRPGDAQHPEPRDLPPAPDAQRVMDARYDPQEAGDDA</sequence>
<dbReference type="EMBL" id="JAVDYB010000001">
    <property type="protein sequence ID" value="MDR7278912.1"/>
    <property type="molecule type" value="Genomic_DNA"/>
</dbReference>
<proteinExistence type="predicted"/>
<comment type="caution">
    <text evidence="2">The sequence shown here is derived from an EMBL/GenBank/DDBJ whole genome shotgun (WGS) entry which is preliminary data.</text>
</comment>